<proteinExistence type="predicted"/>
<dbReference type="Proteomes" id="UP001223743">
    <property type="component" value="Unassembled WGS sequence"/>
</dbReference>
<keyword evidence="1" id="KW-1133">Transmembrane helix</keyword>
<name>A0ABU0M0R7_9HYPH</name>
<evidence type="ECO:0000256" key="1">
    <source>
        <dbReference type="SAM" id="Phobius"/>
    </source>
</evidence>
<evidence type="ECO:0000313" key="2">
    <source>
        <dbReference type="EMBL" id="MDQ0514440.1"/>
    </source>
</evidence>
<evidence type="ECO:0008006" key="4">
    <source>
        <dbReference type="Google" id="ProtNLM"/>
    </source>
</evidence>
<evidence type="ECO:0000313" key="3">
    <source>
        <dbReference type="Proteomes" id="UP001223743"/>
    </source>
</evidence>
<dbReference type="RefSeq" id="WP_266282238.1">
    <property type="nucleotide sequence ID" value="NZ_JAPKNF010000001.1"/>
</dbReference>
<feature type="transmembrane region" description="Helical" evidence="1">
    <location>
        <begin position="107"/>
        <end position="126"/>
    </location>
</feature>
<feature type="transmembrane region" description="Helical" evidence="1">
    <location>
        <begin position="327"/>
        <end position="343"/>
    </location>
</feature>
<sequence>MTSEISDAGRRAVPNRLERLASALPYVAIFVVTFVANISFSFREGRLATVPYYDDVSYLADAFDRLTFGAGDGLSALVDSFWSNPPHAPTSTLTAMLGFWIFGPEPVSAYLANAWGLALYIAVATYVSRPLGAQIPRILFVAILAFVPVSHVMVTEFRPDMVAGLLFGVALMATCAADFRIMDFRAKLVLVAIAIAATVAKPSGIIVAIPGIGIAFVISVVAQGLFSSADRSRLVRGALTSLGLYVVALVPFAILLGAPTVGYIEQVLFSNADIWTTPGDRWFHWTYHSFGEGATKALGPFGPLAFVLVASDLVVYARIRSYRQRKILPLYATLAIVYCAMSMSNEKTIFQGSYFYLPLLLAGANAFVRMSVEGRKRWPDGAPSAIRGVLGVGLTLSVLLLPLVGAYTPRYRDQNESAVLMPKVANALFALNRNEWSTSSACRDRLMSVLVTSLDPFPAVAIRYAVARGGLRMDTLNAYFPRSLDEALTAVDDADVVLTVDPVEARHANTFIRISTMIPDIFRHLSDKQGTRKVQIGTYYGSPYWLFINWNCAQEGAAKHD</sequence>
<feature type="transmembrane region" description="Helical" evidence="1">
    <location>
        <begin position="238"/>
        <end position="258"/>
    </location>
</feature>
<comment type="caution">
    <text evidence="2">The sequence shown here is derived from an EMBL/GenBank/DDBJ whole genome shotgun (WGS) entry which is preliminary data.</text>
</comment>
<feature type="transmembrane region" description="Helical" evidence="1">
    <location>
        <begin position="161"/>
        <end position="177"/>
    </location>
</feature>
<protein>
    <recommendedName>
        <fullName evidence="4">Glycosyltransferase RgtA/B/C/D-like domain-containing protein</fullName>
    </recommendedName>
</protein>
<keyword evidence="1" id="KW-0812">Transmembrane</keyword>
<feature type="transmembrane region" description="Helical" evidence="1">
    <location>
        <begin position="206"/>
        <end position="226"/>
    </location>
</feature>
<feature type="transmembrane region" description="Helical" evidence="1">
    <location>
        <begin position="20"/>
        <end position="42"/>
    </location>
</feature>
<dbReference type="EMBL" id="JAUSWJ010000001">
    <property type="protein sequence ID" value="MDQ0514440.1"/>
    <property type="molecule type" value="Genomic_DNA"/>
</dbReference>
<feature type="transmembrane region" description="Helical" evidence="1">
    <location>
        <begin position="389"/>
        <end position="407"/>
    </location>
</feature>
<organism evidence="2 3">
    <name type="scientific">Kaistia geumhonensis</name>
    <dbReference type="NCBI Taxonomy" id="410839"/>
    <lineage>
        <taxon>Bacteria</taxon>
        <taxon>Pseudomonadati</taxon>
        <taxon>Pseudomonadota</taxon>
        <taxon>Alphaproteobacteria</taxon>
        <taxon>Hyphomicrobiales</taxon>
        <taxon>Kaistiaceae</taxon>
        <taxon>Kaistia</taxon>
    </lineage>
</organism>
<keyword evidence="3" id="KW-1185">Reference proteome</keyword>
<keyword evidence="1" id="KW-0472">Membrane</keyword>
<feature type="transmembrane region" description="Helical" evidence="1">
    <location>
        <begin position="349"/>
        <end position="368"/>
    </location>
</feature>
<reference evidence="2 3" key="1">
    <citation type="submission" date="2023-07" db="EMBL/GenBank/DDBJ databases">
        <title>Genomic Encyclopedia of Type Strains, Phase IV (KMG-IV): sequencing the most valuable type-strain genomes for metagenomic binning, comparative biology and taxonomic classification.</title>
        <authorList>
            <person name="Goeker M."/>
        </authorList>
    </citation>
    <scope>NUCLEOTIDE SEQUENCE [LARGE SCALE GENOMIC DNA]</scope>
    <source>
        <strain evidence="2 3">B1-1</strain>
    </source>
</reference>
<gene>
    <name evidence="2" type="ORF">QO015_000053</name>
</gene>
<feature type="transmembrane region" description="Helical" evidence="1">
    <location>
        <begin position="138"/>
        <end position="155"/>
    </location>
</feature>
<accession>A0ABU0M0R7</accession>